<evidence type="ECO:0000259" key="1">
    <source>
        <dbReference type="SMART" id="SM00382"/>
    </source>
</evidence>
<gene>
    <name evidence="2" type="ORF">SAMN05216334_11732</name>
</gene>
<dbReference type="SUPFAM" id="SSF52540">
    <property type="entry name" value="P-loop containing nucleoside triphosphate hydrolases"/>
    <property type="match status" value="1"/>
</dbReference>
<dbReference type="InterPro" id="IPR041682">
    <property type="entry name" value="AAA_14"/>
</dbReference>
<sequence>MIKRHLEDKIRSALATNSSVALMGPRQVGKTTLAINIADTIPSVYLDLENRIDLQKAQDIEAFHKENSDKLIILDEVQRLPDIFAPIRGLIDQQRRKGNRVGQFLFLGSASIDLLKQSSETLAGRISYIEMFPVNVLEYTKSAQHSEAVNDLWLKGGFPDSLLTSNDETSLNWRYDFIRTYLERDIPQLGPRIPAETLERFWTMLAHSQGTNINASKLASNIEVSSVTVARYIDLLVDLLLIRKIHPYTANIKKRLVKSPRIYVRDSGITHALLNIGSYNDLLGHPVVGKSWEGFVIENIASVLPPRVRSYYYRTAGGAEIDLVLEFGVNERWAIEIKKGTSLSLGRGFHEACEDIKPQKKFVIYAGKDRFPLPHDITAIAIYDFMDILKGKRE</sequence>
<feature type="domain" description="AAA+ ATPase" evidence="1">
    <location>
        <begin position="16"/>
        <end position="137"/>
    </location>
</feature>
<dbReference type="PANTHER" id="PTHR43566">
    <property type="entry name" value="CONSERVED PROTEIN"/>
    <property type="match status" value="1"/>
</dbReference>
<dbReference type="AlphaFoldDB" id="A0A1H5W9D5"/>
<dbReference type="InterPro" id="IPR025420">
    <property type="entry name" value="DUF4143"/>
</dbReference>
<dbReference type="RefSeq" id="WP_103966877.1">
    <property type="nucleotide sequence ID" value="NZ_FNUX01000017.1"/>
</dbReference>
<organism evidence="2 3">
    <name type="scientific">Nitrosomonas ureae</name>
    <dbReference type="NCBI Taxonomy" id="44577"/>
    <lineage>
        <taxon>Bacteria</taxon>
        <taxon>Pseudomonadati</taxon>
        <taxon>Pseudomonadota</taxon>
        <taxon>Betaproteobacteria</taxon>
        <taxon>Nitrosomonadales</taxon>
        <taxon>Nitrosomonadaceae</taxon>
        <taxon>Nitrosomonas</taxon>
    </lineage>
</organism>
<dbReference type="EMBL" id="FNUX01000017">
    <property type="protein sequence ID" value="SEF96169.1"/>
    <property type="molecule type" value="Genomic_DNA"/>
</dbReference>
<reference evidence="2 3" key="1">
    <citation type="submission" date="2016-10" db="EMBL/GenBank/DDBJ databases">
        <authorList>
            <person name="de Groot N.N."/>
        </authorList>
    </citation>
    <scope>NUCLEOTIDE SEQUENCE [LARGE SCALE GENOMIC DNA]</scope>
    <source>
        <strain evidence="2 3">Nm13</strain>
    </source>
</reference>
<accession>A0A1H5W9D5</accession>
<dbReference type="InterPro" id="IPR027417">
    <property type="entry name" value="P-loop_NTPase"/>
</dbReference>
<dbReference type="Gene3D" id="3.40.50.300">
    <property type="entry name" value="P-loop containing nucleotide triphosphate hydrolases"/>
    <property type="match status" value="1"/>
</dbReference>
<dbReference type="Proteomes" id="UP000236753">
    <property type="component" value="Unassembled WGS sequence"/>
</dbReference>
<dbReference type="PANTHER" id="PTHR43566:SF2">
    <property type="entry name" value="DUF4143 DOMAIN-CONTAINING PROTEIN"/>
    <property type="match status" value="1"/>
</dbReference>
<protein>
    <recommendedName>
        <fullName evidence="1">AAA+ ATPase domain-containing protein</fullName>
    </recommendedName>
</protein>
<dbReference type="InterPro" id="IPR003593">
    <property type="entry name" value="AAA+_ATPase"/>
</dbReference>
<dbReference type="Pfam" id="PF13173">
    <property type="entry name" value="AAA_14"/>
    <property type="match status" value="1"/>
</dbReference>
<dbReference type="OrthoDB" id="9771844at2"/>
<dbReference type="SMART" id="SM00382">
    <property type="entry name" value="AAA"/>
    <property type="match status" value="1"/>
</dbReference>
<name>A0A1H5W9D5_9PROT</name>
<evidence type="ECO:0000313" key="2">
    <source>
        <dbReference type="EMBL" id="SEF96169.1"/>
    </source>
</evidence>
<dbReference type="Pfam" id="PF13635">
    <property type="entry name" value="DUF4143"/>
    <property type="match status" value="1"/>
</dbReference>
<proteinExistence type="predicted"/>
<evidence type="ECO:0000313" key="3">
    <source>
        <dbReference type="Proteomes" id="UP000236753"/>
    </source>
</evidence>